<gene>
    <name evidence="1" type="ORF">BO79DRAFT_144508</name>
</gene>
<dbReference type="Proteomes" id="UP000249748">
    <property type="component" value="Unassembled WGS sequence"/>
</dbReference>
<sequence length="54" mass="6195">LSEIAADRKKESSIQAARLHQAGDQAPIKDKLFPTNQRRHYRRGRPTAINRNGR</sequence>
<organism evidence="1 2">
    <name type="scientific">Aspergillus costaricaensis CBS 115574</name>
    <dbReference type="NCBI Taxonomy" id="1448317"/>
    <lineage>
        <taxon>Eukaryota</taxon>
        <taxon>Fungi</taxon>
        <taxon>Dikarya</taxon>
        <taxon>Ascomycota</taxon>
        <taxon>Pezizomycotina</taxon>
        <taxon>Eurotiomycetes</taxon>
        <taxon>Eurotiomycetidae</taxon>
        <taxon>Eurotiales</taxon>
        <taxon>Aspergillaceae</taxon>
        <taxon>Aspergillus</taxon>
        <taxon>Aspergillus subgen. Circumdati</taxon>
    </lineage>
</organism>
<dbReference type="EMBL" id="KZ824545">
    <property type="protein sequence ID" value="RAK90106.1"/>
    <property type="molecule type" value="Genomic_DNA"/>
</dbReference>
<accession>A0ACD1IJ23</accession>
<reference evidence="1" key="1">
    <citation type="submission" date="2018-02" db="EMBL/GenBank/DDBJ databases">
        <title>The genomes of Aspergillus section Nigri reveals drivers in fungal speciation.</title>
        <authorList>
            <consortium name="DOE Joint Genome Institute"/>
            <person name="Vesth T.C."/>
            <person name="Nybo J."/>
            <person name="Theobald S."/>
            <person name="Brandl J."/>
            <person name="Frisvad J.C."/>
            <person name="Nielsen K.F."/>
            <person name="Lyhne E.K."/>
            <person name="Kogle M.E."/>
            <person name="Kuo A."/>
            <person name="Riley R."/>
            <person name="Clum A."/>
            <person name="Nolan M."/>
            <person name="Lipzen A."/>
            <person name="Salamov A."/>
            <person name="Henrissat B."/>
            <person name="Wiebenga A."/>
            <person name="De vries R.P."/>
            <person name="Grigoriev I.V."/>
            <person name="Mortensen U.H."/>
            <person name="Andersen M.R."/>
            <person name="Baker S.E."/>
        </authorList>
    </citation>
    <scope>NUCLEOTIDE SEQUENCE</scope>
    <source>
        <strain evidence="1">CBS 115574</strain>
    </source>
</reference>
<protein>
    <submittedName>
        <fullName evidence="1">Uncharacterized protein</fullName>
    </submittedName>
</protein>
<evidence type="ECO:0000313" key="1">
    <source>
        <dbReference type="EMBL" id="RAK90106.1"/>
    </source>
</evidence>
<proteinExistence type="predicted"/>
<keyword evidence="2" id="KW-1185">Reference proteome</keyword>
<name>A0ACD1IJ23_9EURO</name>
<feature type="non-terminal residue" evidence="1">
    <location>
        <position position="1"/>
    </location>
</feature>
<evidence type="ECO:0000313" key="2">
    <source>
        <dbReference type="Proteomes" id="UP000249748"/>
    </source>
</evidence>